<dbReference type="Proteomes" id="UP001499987">
    <property type="component" value="Unassembled WGS sequence"/>
</dbReference>
<dbReference type="RefSeq" id="WP_344628121.1">
    <property type="nucleotide sequence ID" value="NZ_BAAALD010000141.1"/>
</dbReference>
<proteinExistence type="predicted"/>
<evidence type="ECO:0000313" key="2">
    <source>
        <dbReference type="Proteomes" id="UP001499987"/>
    </source>
</evidence>
<dbReference type="EMBL" id="BAAALD010000141">
    <property type="protein sequence ID" value="GAA1123814.1"/>
    <property type="molecule type" value="Genomic_DNA"/>
</dbReference>
<sequence length="69" mass="7812">MPEPEITPEEIAMVHEYVEIPPGLAMDRLDVQRARLAKAVGGWYRKAGPGLYQIVTRTPRPGWHHPDLP</sequence>
<comment type="caution">
    <text evidence="1">The sequence shown here is derived from an EMBL/GenBank/DDBJ whole genome shotgun (WGS) entry which is preliminary data.</text>
</comment>
<organism evidence="1 2">
    <name type="scientific">Kitasatospora arboriphila</name>
    <dbReference type="NCBI Taxonomy" id="258052"/>
    <lineage>
        <taxon>Bacteria</taxon>
        <taxon>Bacillati</taxon>
        <taxon>Actinomycetota</taxon>
        <taxon>Actinomycetes</taxon>
        <taxon>Kitasatosporales</taxon>
        <taxon>Streptomycetaceae</taxon>
        <taxon>Kitasatospora</taxon>
    </lineage>
</organism>
<protein>
    <submittedName>
        <fullName evidence="1">Uncharacterized protein</fullName>
    </submittedName>
</protein>
<keyword evidence="2" id="KW-1185">Reference proteome</keyword>
<name>A0ABN1U5Y6_9ACTN</name>
<evidence type="ECO:0000313" key="1">
    <source>
        <dbReference type="EMBL" id="GAA1123814.1"/>
    </source>
</evidence>
<reference evidence="1 2" key="1">
    <citation type="journal article" date="2019" name="Int. J. Syst. Evol. Microbiol.">
        <title>The Global Catalogue of Microorganisms (GCM) 10K type strain sequencing project: providing services to taxonomists for standard genome sequencing and annotation.</title>
        <authorList>
            <consortium name="The Broad Institute Genomics Platform"/>
            <consortium name="The Broad Institute Genome Sequencing Center for Infectious Disease"/>
            <person name="Wu L."/>
            <person name="Ma J."/>
        </authorList>
    </citation>
    <scope>NUCLEOTIDE SEQUENCE [LARGE SCALE GENOMIC DNA]</scope>
    <source>
        <strain evidence="1 2">JCM 13002</strain>
    </source>
</reference>
<gene>
    <name evidence="1" type="ORF">GCM10009663_73630</name>
</gene>
<accession>A0ABN1U5Y6</accession>